<dbReference type="EMBL" id="CYKH01000408">
    <property type="protein sequence ID" value="CUF79550.1"/>
    <property type="molecule type" value="Genomic_DNA"/>
</dbReference>
<keyword evidence="1" id="KW-0472">Membrane</keyword>
<dbReference type="Proteomes" id="UP000051952">
    <property type="component" value="Unassembled WGS sequence"/>
</dbReference>
<keyword evidence="1 2" id="KW-0812">Transmembrane</keyword>
<reference evidence="3" key="1">
    <citation type="submission" date="2015-09" db="EMBL/GenBank/DDBJ databases">
        <authorList>
            <consortium name="Pathogen Informatics"/>
        </authorList>
    </citation>
    <scope>NUCLEOTIDE SEQUENCE [LARGE SCALE GENOMIC DNA]</scope>
    <source>
        <strain evidence="3">Lake Konstanz</strain>
    </source>
</reference>
<sequence>MKLHYLHFLNEDKIRGHLLLQTFLINLEKILLRLVSIKSAISCVHCKNRVLLKGKVISQHQRNHGKGNYLRQFKHRVTLLVRFHFFFLVLLPPLFPRLSLGSSPGSFCVWGCSVFSFVIVQLLLSLCVSSDSHVTPRQIIAITCSSRLLSIVLLSRAIL</sequence>
<dbReference type="AlphaFoldDB" id="A0A0S4IWI0"/>
<keyword evidence="1" id="KW-1133">Transmembrane helix</keyword>
<protein>
    <submittedName>
        <fullName evidence="2">Transmembrane protein, putative</fullName>
    </submittedName>
</protein>
<dbReference type="VEuPathDB" id="TriTrypDB:BSAL_65805"/>
<name>A0A0S4IWI0_BODSA</name>
<evidence type="ECO:0000313" key="3">
    <source>
        <dbReference type="Proteomes" id="UP000051952"/>
    </source>
</evidence>
<evidence type="ECO:0000256" key="1">
    <source>
        <dbReference type="SAM" id="Phobius"/>
    </source>
</evidence>
<evidence type="ECO:0000313" key="2">
    <source>
        <dbReference type="EMBL" id="CUF79550.1"/>
    </source>
</evidence>
<gene>
    <name evidence="2" type="ORF">BSAL_65805</name>
</gene>
<accession>A0A0S4IWI0</accession>
<proteinExistence type="predicted"/>
<keyword evidence="3" id="KW-1185">Reference proteome</keyword>
<organism evidence="2 3">
    <name type="scientific">Bodo saltans</name>
    <name type="common">Flagellated protozoan</name>
    <dbReference type="NCBI Taxonomy" id="75058"/>
    <lineage>
        <taxon>Eukaryota</taxon>
        <taxon>Discoba</taxon>
        <taxon>Euglenozoa</taxon>
        <taxon>Kinetoplastea</taxon>
        <taxon>Metakinetoplastina</taxon>
        <taxon>Eubodonida</taxon>
        <taxon>Bodonidae</taxon>
        <taxon>Bodo</taxon>
    </lineage>
</organism>
<feature type="transmembrane region" description="Helical" evidence="1">
    <location>
        <begin position="77"/>
        <end position="95"/>
    </location>
</feature>
<feature type="transmembrane region" description="Helical" evidence="1">
    <location>
        <begin position="107"/>
        <end position="127"/>
    </location>
</feature>